<sequence>MVYSIKRRDDGSFVAYMKGVLFSKDGDSWYLPSPEEFKEIGDLEVNGTLVFEKTDEIEDDSPKFSDLCGLPLLSLEEALLSAGLAFETTGNNIAISCKDNHKLEVLSYEDLLLIVFCPECKTGILNFISFLDATGVGNDLFQPDCNYDEVWLPMNEETYQKTVEALSSVINVE</sequence>
<dbReference type="STRING" id="660470.Theba_1616"/>
<dbReference type="Proteomes" id="UP000002881">
    <property type="component" value="Chromosome"/>
</dbReference>
<accession>I2F5S7</accession>
<proteinExistence type="predicted"/>
<dbReference type="RefSeq" id="WP_014731179.1">
    <property type="nucleotide sequence ID" value="NC_017934.1"/>
</dbReference>
<dbReference type="AlphaFoldDB" id="I2F5S7"/>
<reference evidence="1 2" key="1">
    <citation type="journal article" date="2012" name="Genome Biol. Evol.">
        <title>Genome Sequence of the Mesophilic Thermotogales Bacterium Mesotoga prima MesG1.Ag.4.2 Reveals the Largest Thermotogales Genome To Date.</title>
        <authorList>
            <person name="Zhaxybayeva O."/>
            <person name="Swithers K.S."/>
            <person name="Foght J."/>
            <person name="Green A.G."/>
            <person name="Bruce D."/>
            <person name="Detter C."/>
            <person name="Han S."/>
            <person name="Teshima H."/>
            <person name="Han J."/>
            <person name="Woyke T."/>
            <person name="Pitluck S."/>
            <person name="Nolan M."/>
            <person name="Ivanova N."/>
            <person name="Pati A."/>
            <person name="Land M.L."/>
            <person name="Dlutek M."/>
            <person name="Doolittle W.F."/>
            <person name="Noll K.M."/>
            <person name="Nesbo C.L."/>
        </authorList>
    </citation>
    <scope>NUCLEOTIDE SEQUENCE [LARGE SCALE GENOMIC DNA]</scope>
    <source>
        <strain evidence="2">mesG1.Ag.4.2</strain>
    </source>
</reference>
<dbReference type="EMBL" id="CP003532">
    <property type="protein sequence ID" value="AFK07280.1"/>
    <property type="molecule type" value="Genomic_DNA"/>
</dbReference>
<dbReference type="GeneID" id="87107408"/>
<evidence type="ECO:0000313" key="2">
    <source>
        <dbReference type="Proteomes" id="UP000002881"/>
    </source>
</evidence>
<gene>
    <name evidence="1" type="ORF">Theba_1616</name>
</gene>
<keyword evidence="2" id="KW-1185">Reference proteome</keyword>
<evidence type="ECO:0000313" key="1">
    <source>
        <dbReference type="EMBL" id="AFK07280.1"/>
    </source>
</evidence>
<organism evidence="1 2">
    <name type="scientific">Mesotoga prima MesG1.Ag.4.2</name>
    <dbReference type="NCBI Taxonomy" id="660470"/>
    <lineage>
        <taxon>Bacteria</taxon>
        <taxon>Thermotogati</taxon>
        <taxon>Thermotogota</taxon>
        <taxon>Thermotogae</taxon>
        <taxon>Kosmotogales</taxon>
        <taxon>Kosmotogaceae</taxon>
        <taxon>Mesotoga</taxon>
    </lineage>
</organism>
<dbReference type="HOGENOM" id="CLU_1545826_0_0_0"/>
<dbReference type="KEGG" id="mpg:Theba_1616"/>
<name>I2F5S7_9BACT</name>
<protein>
    <submittedName>
        <fullName evidence="1">Uncharacterized protein</fullName>
    </submittedName>
</protein>